<dbReference type="RefSeq" id="WP_176614585.1">
    <property type="nucleotide sequence ID" value="NZ_JABXXR010000171.1"/>
</dbReference>
<comment type="caution">
    <text evidence="1">The sequence shown here is derived from an EMBL/GenBank/DDBJ whole genome shotgun (WGS) entry which is preliminary data.</text>
</comment>
<dbReference type="Proteomes" id="UP000585665">
    <property type="component" value="Unassembled WGS sequence"/>
</dbReference>
<evidence type="ECO:0000313" key="1">
    <source>
        <dbReference type="EMBL" id="NVN41708.1"/>
    </source>
</evidence>
<sequence length="120" mass="13015">MPRPAARTPRSPVNTIAHNAVAPPREAPARVPEPAVAADPLPLAMFRFDPVWYSATYPDVAGLDPAAHYLAYGHVEMRDPNPYFNAADYVAANPDVAAVHANPFLHFIFYGAAEGRPLKP</sequence>
<reference evidence="1 2" key="1">
    <citation type="submission" date="2020-06" db="EMBL/GenBank/DDBJ databases">
        <title>Description of novel acetic acid bacteria.</title>
        <authorList>
            <person name="Sombolestani A."/>
        </authorList>
    </citation>
    <scope>NUCLEOTIDE SEQUENCE [LARGE SCALE GENOMIC DNA]</scope>
    <source>
        <strain evidence="1 2">LMG 27010</strain>
    </source>
</reference>
<gene>
    <name evidence="1" type="ORF">HUK82_14225</name>
</gene>
<dbReference type="AlphaFoldDB" id="A0A850PCK7"/>
<keyword evidence="2" id="KW-1185">Reference proteome</keyword>
<dbReference type="EMBL" id="JABXXR010000171">
    <property type="protein sequence ID" value="NVN41708.1"/>
    <property type="molecule type" value="Genomic_DNA"/>
</dbReference>
<name>A0A850PCK7_9PROT</name>
<accession>A0A850PCK7</accession>
<organism evidence="1 2">
    <name type="scientific">Ameyamaea chiangmaiensis</name>
    <dbReference type="NCBI Taxonomy" id="442969"/>
    <lineage>
        <taxon>Bacteria</taxon>
        <taxon>Pseudomonadati</taxon>
        <taxon>Pseudomonadota</taxon>
        <taxon>Alphaproteobacteria</taxon>
        <taxon>Acetobacterales</taxon>
        <taxon>Acetobacteraceae</taxon>
        <taxon>Ameyamaea</taxon>
    </lineage>
</organism>
<proteinExistence type="predicted"/>
<evidence type="ECO:0000313" key="2">
    <source>
        <dbReference type="Proteomes" id="UP000585665"/>
    </source>
</evidence>
<protein>
    <submittedName>
        <fullName evidence="1">Uncharacterized protein</fullName>
    </submittedName>
</protein>